<organism evidence="2 3">
    <name type="scientific">Symbiodinium natans</name>
    <dbReference type="NCBI Taxonomy" id="878477"/>
    <lineage>
        <taxon>Eukaryota</taxon>
        <taxon>Sar</taxon>
        <taxon>Alveolata</taxon>
        <taxon>Dinophyceae</taxon>
        <taxon>Suessiales</taxon>
        <taxon>Symbiodiniaceae</taxon>
        <taxon>Symbiodinium</taxon>
    </lineage>
</organism>
<comment type="caution">
    <text evidence="2">The sequence shown here is derived from an EMBL/GenBank/DDBJ whole genome shotgun (WGS) entry which is preliminary data.</text>
</comment>
<sequence>MQLLCQHAHMQALTCASLHGNCSLVTLAWFELCSSAALETRNGEGTQRSMSSQRKLCQCIEKFGDIVWGLYCLEVAAATCCPASDRGFTFLNGMCFSLEEITGSHALLLCFADPEVLRAGVLKVLDNGEFRTSTSLRSTGHRARPGQRRWQSWRRRTNRWRRRIWRRRRRRKGMRRTLQELEAGTPSASADDLESCEDAPTASSPASSAIEEGAEQTAGGTVILQDLLKVGLQPHPQLLYFSSPQDQGRVALESEVFSRLEEFTKLLRTPVMPKSKRSALQQMAQRLGEELFQPLLQLLQECRSIVVLASGRFATASVGAILWKDAPLMFQRPTTYASSLCDYRQLGDAERCGGGDTCIVSSVSHSYDPRSGLPWLPLAAVESRVVRRELEGVECTVKCLDEATPVEVAETLEELDDDHIGLGTTMRRPRRAEDGMHGGSIHRRQFFRRRYAPVRGAFHFAGHVEPAAAVDPELDAVGEVCAVAKSTLCCQRKFEACLHFCMFQR</sequence>
<keyword evidence="3" id="KW-1185">Reference proteome</keyword>
<evidence type="ECO:0000313" key="3">
    <source>
        <dbReference type="Proteomes" id="UP000604046"/>
    </source>
</evidence>
<proteinExistence type="predicted"/>
<protein>
    <submittedName>
        <fullName evidence="2">Uncharacterized protein</fullName>
    </submittedName>
</protein>
<name>A0A812QF77_9DINO</name>
<feature type="region of interest" description="Disordered" evidence="1">
    <location>
        <begin position="176"/>
        <end position="215"/>
    </location>
</feature>
<evidence type="ECO:0000313" key="2">
    <source>
        <dbReference type="EMBL" id="CAE7384693.1"/>
    </source>
</evidence>
<accession>A0A812QF77</accession>
<gene>
    <name evidence="2" type="ORF">SNAT2548_LOCUS20985</name>
</gene>
<feature type="compositionally biased region" description="Low complexity" evidence="1">
    <location>
        <begin position="199"/>
        <end position="209"/>
    </location>
</feature>
<reference evidence="2" key="1">
    <citation type="submission" date="2021-02" db="EMBL/GenBank/DDBJ databases">
        <authorList>
            <person name="Dougan E. K."/>
            <person name="Rhodes N."/>
            <person name="Thang M."/>
            <person name="Chan C."/>
        </authorList>
    </citation>
    <scope>NUCLEOTIDE SEQUENCE</scope>
</reference>
<dbReference type="EMBL" id="CAJNDS010002232">
    <property type="protein sequence ID" value="CAE7384693.1"/>
    <property type="molecule type" value="Genomic_DNA"/>
</dbReference>
<evidence type="ECO:0000256" key="1">
    <source>
        <dbReference type="SAM" id="MobiDB-lite"/>
    </source>
</evidence>
<dbReference type="AlphaFoldDB" id="A0A812QF77"/>
<dbReference type="Proteomes" id="UP000604046">
    <property type="component" value="Unassembled WGS sequence"/>
</dbReference>